<evidence type="ECO:0000259" key="5">
    <source>
        <dbReference type="Pfam" id="PF00753"/>
    </source>
</evidence>
<proteinExistence type="predicted"/>
<dbReference type="InterPro" id="IPR051453">
    <property type="entry name" value="MBL_Glyoxalase_II"/>
</dbReference>
<evidence type="ECO:0000256" key="2">
    <source>
        <dbReference type="ARBA" id="ARBA00022723"/>
    </source>
</evidence>
<dbReference type="PANTHER" id="PTHR46233:SF3">
    <property type="entry name" value="HYDROXYACYLGLUTATHIONE HYDROLASE GLOC"/>
    <property type="match status" value="1"/>
</dbReference>
<dbReference type="GO" id="GO:0046872">
    <property type="term" value="F:metal ion binding"/>
    <property type="evidence" value="ECO:0007669"/>
    <property type="project" value="UniProtKB-KW"/>
</dbReference>
<keyword evidence="2" id="KW-0479">Metal-binding</keyword>
<dbReference type="InterPro" id="IPR036866">
    <property type="entry name" value="RibonucZ/Hydroxyglut_hydro"/>
</dbReference>
<dbReference type="GO" id="GO:0016787">
    <property type="term" value="F:hydrolase activity"/>
    <property type="evidence" value="ECO:0007669"/>
    <property type="project" value="UniProtKB-KW"/>
</dbReference>
<dbReference type="InterPro" id="IPR001279">
    <property type="entry name" value="Metallo-B-lactamas"/>
</dbReference>
<feature type="domain" description="Metallo-beta-lactamase" evidence="5">
    <location>
        <begin position="20"/>
        <end position="113"/>
    </location>
</feature>
<accession>X1JFW1</accession>
<dbReference type="CDD" id="cd06262">
    <property type="entry name" value="metallo-hydrolase-like_MBL-fold"/>
    <property type="match status" value="1"/>
</dbReference>
<evidence type="ECO:0000256" key="4">
    <source>
        <dbReference type="ARBA" id="ARBA00022833"/>
    </source>
</evidence>
<dbReference type="Pfam" id="PF00753">
    <property type="entry name" value="Lactamase_B"/>
    <property type="match status" value="1"/>
</dbReference>
<comment type="caution">
    <text evidence="6">The sequence shown here is derived from an EMBL/GenBank/DDBJ whole genome shotgun (WGS) entry which is preliminary data.</text>
</comment>
<protein>
    <recommendedName>
        <fullName evidence="5">Metallo-beta-lactamase domain-containing protein</fullName>
    </recommendedName>
</protein>
<dbReference type="AlphaFoldDB" id="X1JFW1"/>
<dbReference type="EMBL" id="BARV01002508">
    <property type="protein sequence ID" value="GAH92882.1"/>
    <property type="molecule type" value="Genomic_DNA"/>
</dbReference>
<keyword evidence="3" id="KW-0378">Hydrolase</keyword>
<evidence type="ECO:0000313" key="6">
    <source>
        <dbReference type="EMBL" id="GAH92882.1"/>
    </source>
</evidence>
<dbReference type="SUPFAM" id="SSF56281">
    <property type="entry name" value="Metallo-hydrolase/oxidoreductase"/>
    <property type="match status" value="1"/>
</dbReference>
<sequence length="128" mass="14081">MTDGEKNGYKMAAKFFGLDTKFKTGKMPNPDKYLVGGEKIELIGLTFNIIHTPGHTCGGISILLGNVLFSGDTIFKSSIGRADLYDSSYEDEISSIKNKILTLPPDTIIYPGHGPETTVKDEKKYFNI</sequence>
<keyword evidence="4" id="KW-0862">Zinc</keyword>
<evidence type="ECO:0000256" key="1">
    <source>
        <dbReference type="ARBA" id="ARBA00001947"/>
    </source>
</evidence>
<reference evidence="6" key="1">
    <citation type="journal article" date="2014" name="Front. Microbiol.">
        <title>High frequency of phylogenetically diverse reductive dehalogenase-homologous genes in deep subseafloor sedimentary metagenomes.</title>
        <authorList>
            <person name="Kawai M."/>
            <person name="Futagami T."/>
            <person name="Toyoda A."/>
            <person name="Takaki Y."/>
            <person name="Nishi S."/>
            <person name="Hori S."/>
            <person name="Arai W."/>
            <person name="Tsubouchi T."/>
            <person name="Morono Y."/>
            <person name="Uchiyama I."/>
            <person name="Ito T."/>
            <person name="Fujiyama A."/>
            <person name="Inagaki F."/>
            <person name="Takami H."/>
        </authorList>
    </citation>
    <scope>NUCLEOTIDE SEQUENCE</scope>
    <source>
        <strain evidence="6">Expedition CK06-06</strain>
    </source>
</reference>
<gene>
    <name evidence="6" type="ORF">S06H3_06451</name>
</gene>
<dbReference type="PANTHER" id="PTHR46233">
    <property type="entry name" value="HYDROXYACYLGLUTATHIONE HYDROLASE GLOC"/>
    <property type="match status" value="1"/>
</dbReference>
<organism evidence="6">
    <name type="scientific">marine sediment metagenome</name>
    <dbReference type="NCBI Taxonomy" id="412755"/>
    <lineage>
        <taxon>unclassified sequences</taxon>
        <taxon>metagenomes</taxon>
        <taxon>ecological metagenomes</taxon>
    </lineage>
</organism>
<evidence type="ECO:0000256" key="3">
    <source>
        <dbReference type="ARBA" id="ARBA00022801"/>
    </source>
</evidence>
<dbReference type="Gene3D" id="3.60.15.10">
    <property type="entry name" value="Ribonuclease Z/Hydroxyacylglutathione hydrolase-like"/>
    <property type="match status" value="1"/>
</dbReference>
<name>X1JFW1_9ZZZZ</name>
<comment type="cofactor">
    <cofactor evidence="1">
        <name>Zn(2+)</name>
        <dbReference type="ChEBI" id="CHEBI:29105"/>
    </cofactor>
</comment>